<proteinExistence type="inferred from homology"/>
<evidence type="ECO:0000256" key="2">
    <source>
        <dbReference type="ARBA" id="ARBA00006171"/>
    </source>
</evidence>
<keyword evidence="4" id="KW-0460">Magnesium</keyword>
<protein>
    <submittedName>
        <fullName evidence="7">Phosphatase</fullName>
    </submittedName>
</protein>
<dbReference type="InterPro" id="IPR023198">
    <property type="entry name" value="PGP-like_dom2"/>
</dbReference>
<evidence type="ECO:0000256" key="3">
    <source>
        <dbReference type="ARBA" id="ARBA00022723"/>
    </source>
</evidence>
<dbReference type="Proteomes" id="UP000680638">
    <property type="component" value="Unassembled WGS sequence"/>
</dbReference>
<evidence type="ECO:0000313" key="8">
    <source>
        <dbReference type="Proteomes" id="UP000680638"/>
    </source>
</evidence>
<comment type="caution">
    <text evidence="7">The sequence shown here is derived from an EMBL/GenBank/DDBJ whole genome shotgun (WGS) entry which is preliminary data.</text>
</comment>
<dbReference type="Gene3D" id="1.10.150.240">
    <property type="entry name" value="Putative phosphatase, domain 2"/>
    <property type="match status" value="1"/>
</dbReference>
<evidence type="ECO:0000256" key="5">
    <source>
        <dbReference type="ARBA" id="ARBA00023277"/>
    </source>
</evidence>
<dbReference type="InterPro" id="IPR023214">
    <property type="entry name" value="HAD_sf"/>
</dbReference>
<dbReference type="InterPro" id="IPR036412">
    <property type="entry name" value="HAD-like_sf"/>
</dbReference>
<keyword evidence="5" id="KW-0119">Carbohydrate metabolism</keyword>
<dbReference type="NCBIfam" id="TIGR01509">
    <property type="entry name" value="HAD-SF-IA-v3"/>
    <property type="match status" value="1"/>
</dbReference>
<name>A0ABQ4LSX6_9BACL</name>
<dbReference type="SFLD" id="SFLDG01135">
    <property type="entry name" value="C1.5.6:_HAD__Beta-PGM__Phospha"/>
    <property type="match status" value="1"/>
</dbReference>
<dbReference type="Pfam" id="PF13419">
    <property type="entry name" value="HAD_2"/>
    <property type="match status" value="1"/>
</dbReference>
<accession>A0ABQ4LSX6</accession>
<comment type="cofactor">
    <cofactor evidence="1">
        <name>Mg(2+)</name>
        <dbReference type="ChEBI" id="CHEBI:18420"/>
    </cofactor>
</comment>
<dbReference type="InterPro" id="IPR041492">
    <property type="entry name" value="HAD_2"/>
</dbReference>
<sequence>MITDTLAANALSGAIKDSSMLLSFMFNPDPVKAGTRSGLPPNEQERTKENRRVPTGRSWRINMEHAFIFDMDGVIIDSEPIHFDVDIRTLSHFGVETNEQELERFVGMTNPEMLGIFKQERNLPHTVEEMIEYQLNLKMNILKNLEIEPIAGVVALMEQLRGMNIPMAVASSSPRVFIEGVLGKFGLSRFFKTVVSGEEVPKGKPAPDIYLETAKQLGVQPQHCVVLEDSRNGMLAAKTAGMRCIGYLNPNSGNQDLAEADLQVRSYDEIPVRELFGNDL</sequence>
<evidence type="ECO:0000256" key="1">
    <source>
        <dbReference type="ARBA" id="ARBA00001946"/>
    </source>
</evidence>
<organism evidence="7 8">
    <name type="scientific">Paenibacillus cookii</name>
    <dbReference type="NCBI Taxonomy" id="157839"/>
    <lineage>
        <taxon>Bacteria</taxon>
        <taxon>Bacillati</taxon>
        <taxon>Bacillota</taxon>
        <taxon>Bacilli</taxon>
        <taxon>Bacillales</taxon>
        <taxon>Paenibacillaceae</taxon>
        <taxon>Paenibacillus</taxon>
    </lineage>
</organism>
<dbReference type="SFLD" id="SFLDS00003">
    <property type="entry name" value="Haloacid_Dehalogenase"/>
    <property type="match status" value="1"/>
</dbReference>
<comment type="similarity">
    <text evidence="2">Belongs to the HAD-like hydrolase superfamily. CbbY/CbbZ/Gph/YieH family.</text>
</comment>
<evidence type="ECO:0000313" key="7">
    <source>
        <dbReference type="EMBL" id="GIO66362.1"/>
    </source>
</evidence>
<keyword evidence="8" id="KW-1185">Reference proteome</keyword>
<dbReference type="SUPFAM" id="SSF56784">
    <property type="entry name" value="HAD-like"/>
    <property type="match status" value="1"/>
</dbReference>
<keyword evidence="3" id="KW-0479">Metal-binding</keyword>
<evidence type="ECO:0000256" key="6">
    <source>
        <dbReference type="SAM" id="MobiDB-lite"/>
    </source>
</evidence>
<dbReference type="SFLD" id="SFLDG01129">
    <property type="entry name" value="C1.5:_HAD__Beta-PGM__Phosphata"/>
    <property type="match status" value="1"/>
</dbReference>
<evidence type="ECO:0000256" key="4">
    <source>
        <dbReference type="ARBA" id="ARBA00022842"/>
    </source>
</evidence>
<feature type="region of interest" description="Disordered" evidence="6">
    <location>
        <begin position="32"/>
        <end position="53"/>
    </location>
</feature>
<feature type="compositionally biased region" description="Basic and acidic residues" evidence="6">
    <location>
        <begin position="43"/>
        <end position="52"/>
    </location>
</feature>
<dbReference type="PANTHER" id="PTHR46193">
    <property type="entry name" value="6-PHOSPHOGLUCONATE PHOSPHATASE"/>
    <property type="match status" value="1"/>
</dbReference>
<dbReference type="Gene3D" id="3.40.50.1000">
    <property type="entry name" value="HAD superfamily/HAD-like"/>
    <property type="match status" value="1"/>
</dbReference>
<dbReference type="PANTHER" id="PTHR46193:SF18">
    <property type="entry name" value="HEXITOL PHOSPHATASE B"/>
    <property type="match status" value="1"/>
</dbReference>
<dbReference type="CDD" id="cd16423">
    <property type="entry name" value="HAD_BPGM-like"/>
    <property type="match status" value="1"/>
</dbReference>
<dbReference type="InterPro" id="IPR051600">
    <property type="entry name" value="Beta-PGM-like"/>
</dbReference>
<reference evidence="7 8" key="1">
    <citation type="submission" date="2021-03" db="EMBL/GenBank/DDBJ databases">
        <title>Antimicrobial resistance genes in bacteria isolated from Japanese honey, and their potential for conferring macrolide and lincosamide resistance in the American foulbrood pathogen Paenibacillus larvae.</title>
        <authorList>
            <person name="Okamoto M."/>
            <person name="Kumagai M."/>
            <person name="Kanamori H."/>
            <person name="Takamatsu D."/>
        </authorList>
    </citation>
    <scope>NUCLEOTIDE SEQUENCE [LARGE SCALE GENOMIC DNA]</scope>
    <source>
        <strain evidence="7 8">J21TS3</strain>
    </source>
</reference>
<dbReference type="PRINTS" id="PR00413">
    <property type="entry name" value="HADHALOGNASE"/>
</dbReference>
<dbReference type="RefSeq" id="WP_246536686.1">
    <property type="nucleotide sequence ID" value="NZ_BORW01000004.1"/>
</dbReference>
<dbReference type="EMBL" id="BORW01000004">
    <property type="protein sequence ID" value="GIO66362.1"/>
    <property type="molecule type" value="Genomic_DNA"/>
</dbReference>
<gene>
    <name evidence="7" type="ORF">J21TS3_11830</name>
</gene>
<dbReference type="InterPro" id="IPR006439">
    <property type="entry name" value="HAD-SF_hydro_IA"/>
</dbReference>